<gene>
    <name evidence="3" type="ORF">THAOC_03238</name>
</gene>
<feature type="signal peptide" evidence="2">
    <location>
        <begin position="1"/>
        <end position="19"/>
    </location>
</feature>
<feature type="transmembrane region" description="Helical" evidence="1">
    <location>
        <begin position="504"/>
        <end position="525"/>
    </location>
</feature>
<evidence type="ECO:0000256" key="1">
    <source>
        <dbReference type="SAM" id="Phobius"/>
    </source>
</evidence>
<evidence type="ECO:0000313" key="4">
    <source>
        <dbReference type="Proteomes" id="UP000266841"/>
    </source>
</evidence>
<proteinExistence type="predicted"/>
<keyword evidence="1" id="KW-0812">Transmembrane</keyword>
<keyword evidence="2" id="KW-0732">Signal</keyword>
<dbReference type="EMBL" id="AGNL01003159">
    <property type="protein sequence ID" value="EJK75050.1"/>
    <property type="molecule type" value="Genomic_DNA"/>
</dbReference>
<keyword evidence="1" id="KW-1133">Transmembrane helix</keyword>
<comment type="caution">
    <text evidence="3">The sequence shown here is derived from an EMBL/GenBank/DDBJ whole genome shotgun (WGS) entry which is preliminary data.</text>
</comment>
<keyword evidence="1" id="KW-0472">Membrane</keyword>
<organism evidence="3 4">
    <name type="scientific">Thalassiosira oceanica</name>
    <name type="common">Marine diatom</name>
    <dbReference type="NCBI Taxonomy" id="159749"/>
    <lineage>
        <taxon>Eukaryota</taxon>
        <taxon>Sar</taxon>
        <taxon>Stramenopiles</taxon>
        <taxon>Ochrophyta</taxon>
        <taxon>Bacillariophyta</taxon>
        <taxon>Coscinodiscophyceae</taxon>
        <taxon>Thalassiosirophycidae</taxon>
        <taxon>Thalassiosirales</taxon>
        <taxon>Thalassiosiraceae</taxon>
        <taxon>Thalassiosira</taxon>
    </lineage>
</organism>
<name>K0TC36_THAOC</name>
<accession>K0TC36</accession>
<evidence type="ECO:0000256" key="2">
    <source>
        <dbReference type="SAM" id="SignalP"/>
    </source>
</evidence>
<keyword evidence="4" id="KW-1185">Reference proteome</keyword>
<evidence type="ECO:0000313" key="3">
    <source>
        <dbReference type="EMBL" id="EJK75050.1"/>
    </source>
</evidence>
<protein>
    <submittedName>
        <fullName evidence="3">Uncharacterized protein</fullName>
    </submittedName>
</protein>
<feature type="chain" id="PRO_5003837812" evidence="2">
    <location>
        <begin position="20"/>
        <end position="546"/>
    </location>
</feature>
<reference evidence="3 4" key="1">
    <citation type="journal article" date="2012" name="Genome Biol.">
        <title>Genome and low-iron response of an oceanic diatom adapted to chronic iron limitation.</title>
        <authorList>
            <person name="Lommer M."/>
            <person name="Specht M."/>
            <person name="Roy A.S."/>
            <person name="Kraemer L."/>
            <person name="Andreson R."/>
            <person name="Gutowska M.A."/>
            <person name="Wolf J."/>
            <person name="Bergner S.V."/>
            <person name="Schilhabel M.B."/>
            <person name="Klostermeier U.C."/>
            <person name="Beiko R.G."/>
            <person name="Rosenstiel P."/>
            <person name="Hippler M."/>
            <person name="Laroche J."/>
        </authorList>
    </citation>
    <scope>NUCLEOTIDE SEQUENCE [LARGE SCALE GENOMIC DNA]</scope>
    <source>
        <strain evidence="3 4">CCMP1005</strain>
    </source>
</reference>
<dbReference type="OrthoDB" id="42011at2759"/>
<dbReference type="eggNOG" id="ENOG502SPYY">
    <property type="taxonomic scope" value="Eukaryota"/>
</dbReference>
<dbReference type="Proteomes" id="UP000266841">
    <property type="component" value="Unassembled WGS sequence"/>
</dbReference>
<dbReference type="AlphaFoldDB" id="K0TC36"/>
<feature type="non-terminal residue" evidence="3">
    <location>
        <position position="1"/>
    </location>
</feature>
<sequence length="546" mass="61069">SSTFAWTVAVGVWASGVWPWGHWGTPSAPPLPLAWIENNSEVKRVIKTVKTEWGAPPAAEPLQTLTMEASQQYLLTLLCVSLLITSSVAAAASTRRVTGGAFGGMKKSQLMRRLDQYNNYNYNNNFQIDGSYNIEFSQCVDVRMIDEELFDEDNIAYTQSGQIRMSKSYVLFHVCQDDDCYYESEDDLYIVDLATYLLNVASQKATSRANYCEACVNYASFCGAYGGDDDANDGYNNRFLSNTIDCDQCATYGCYDGYSDNGAEDELAMIEDIADCLNLGMNWNGHDLYTGPICNQYGTGVEMAIFLDNECTVYTNQKSFSDIPSYYIYNNENLYTQAQTSIEYTFLEAASCAAEQEFDSPYNQNDDDAAQYDDGNANYYNYNNNNNNQGYEANEYCQNIFDGGATSFNNCGSQNYNNGYQDDDQNNYYQDDQYNFYSYDMLYQDSNDMSEVCSVVAKMEGAYTYTYDSGTTWDENASSESSGNDSISWSVLTGSNGPSGTMIALLYVLAVLAAIIVLLFLYGILAKHRRDRREQNVGIYQGGSLV</sequence>